<dbReference type="Gene3D" id="3.40.630.30">
    <property type="match status" value="1"/>
</dbReference>
<sequence length="226" mass="25626">MKRRGQMKVKVNIRRATEKDHSFLAWVIFRATQSHLEKCPWPTILDEDEGGSLNFLEHLVCTGPSHWCHLSRFWIAEAEDKPIAAMSSYIPDKHGNDVLERAAFQVISELGYSELRINSILERLLALESGFPDDLPGAWGIECVAVDPEYQGLGIVDMLFEQVQQEALKEGFKRAQILCLIGNTAAEKAWKRNGFTVQGEYLNADFEALIGTPGVKRFVKELKHER</sequence>
<dbReference type="AlphaFoldDB" id="A0A3A9JZ40"/>
<dbReference type="OrthoDB" id="9796381at2"/>
<dbReference type="PROSITE" id="PS51186">
    <property type="entry name" value="GNAT"/>
    <property type="match status" value="1"/>
</dbReference>
<accession>A0A3A9JZ40</accession>
<dbReference type="Pfam" id="PF00583">
    <property type="entry name" value="Acetyltransf_1"/>
    <property type="match status" value="1"/>
</dbReference>
<evidence type="ECO:0000313" key="3">
    <source>
        <dbReference type="Proteomes" id="UP000281498"/>
    </source>
</evidence>
<dbReference type="InterPro" id="IPR016181">
    <property type="entry name" value="Acyl_CoA_acyltransferase"/>
</dbReference>
<evidence type="ECO:0000259" key="1">
    <source>
        <dbReference type="PROSITE" id="PS51186"/>
    </source>
</evidence>
<dbReference type="Proteomes" id="UP000281498">
    <property type="component" value="Unassembled WGS sequence"/>
</dbReference>
<comment type="caution">
    <text evidence="2">The sequence shown here is derived from an EMBL/GenBank/DDBJ whole genome shotgun (WGS) entry which is preliminary data.</text>
</comment>
<feature type="domain" description="N-acetyltransferase" evidence="1">
    <location>
        <begin position="11"/>
        <end position="225"/>
    </location>
</feature>
<protein>
    <recommendedName>
        <fullName evidence="1">N-acetyltransferase domain-containing protein</fullName>
    </recommendedName>
</protein>
<dbReference type="SUPFAM" id="SSF55729">
    <property type="entry name" value="Acyl-CoA N-acyltransferases (Nat)"/>
    <property type="match status" value="1"/>
</dbReference>
<dbReference type="CDD" id="cd04301">
    <property type="entry name" value="NAT_SF"/>
    <property type="match status" value="1"/>
</dbReference>
<gene>
    <name evidence="2" type="ORF">CR203_19105</name>
</gene>
<keyword evidence="3" id="KW-1185">Reference proteome</keyword>
<dbReference type="InterPro" id="IPR000182">
    <property type="entry name" value="GNAT_dom"/>
</dbReference>
<proteinExistence type="predicted"/>
<evidence type="ECO:0000313" key="2">
    <source>
        <dbReference type="EMBL" id="RKL65757.1"/>
    </source>
</evidence>
<name>A0A3A9JZ40_9BACI</name>
<organism evidence="2 3">
    <name type="scientific">Salipaludibacillus neizhouensis</name>
    <dbReference type="NCBI Taxonomy" id="885475"/>
    <lineage>
        <taxon>Bacteria</taxon>
        <taxon>Bacillati</taxon>
        <taxon>Bacillota</taxon>
        <taxon>Bacilli</taxon>
        <taxon>Bacillales</taxon>
        <taxon>Bacillaceae</taxon>
    </lineage>
</organism>
<dbReference type="EMBL" id="PDOE01000012">
    <property type="protein sequence ID" value="RKL65757.1"/>
    <property type="molecule type" value="Genomic_DNA"/>
</dbReference>
<dbReference type="GO" id="GO:0016747">
    <property type="term" value="F:acyltransferase activity, transferring groups other than amino-acyl groups"/>
    <property type="evidence" value="ECO:0007669"/>
    <property type="project" value="InterPro"/>
</dbReference>
<reference evidence="2 3" key="1">
    <citation type="submission" date="2017-10" db="EMBL/GenBank/DDBJ databases">
        <title>Bacillus sp. nov., a halophilic bacterium isolated from a Keqin Lake.</title>
        <authorList>
            <person name="Wang H."/>
        </authorList>
    </citation>
    <scope>NUCLEOTIDE SEQUENCE [LARGE SCALE GENOMIC DNA]</scope>
    <source>
        <strain evidence="2 3">KCTC 13187</strain>
    </source>
</reference>